<dbReference type="Proteomes" id="UP000321750">
    <property type="component" value="Unassembled WGS sequence"/>
</dbReference>
<accession>A0A512JJ28</accession>
<protein>
    <recommendedName>
        <fullName evidence="1">Putative exodeoxyribonuclease 8 PDDEXK-like domain-containing protein</fullName>
    </recommendedName>
</protein>
<gene>
    <name evidence="2" type="ORF">MGN01_17170</name>
</gene>
<comment type="caution">
    <text evidence="2">The sequence shown here is derived from an EMBL/GenBank/DDBJ whole genome shotgun (WGS) entry which is preliminary data.</text>
</comment>
<proteinExistence type="predicted"/>
<keyword evidence="3" id="KW-1185">Reference proteome</keyword>
<sequence>MIQIAEHTEGLVPGPGLYRMPAKVYHADPSPEPSLSSSIAKLIIEQSPEHAACAHPRIAKPKDADERDPTRPKEIGTAAHKLILGAGEQLVIIEADDYKTGFAKSERARAYMDGASPILRPDAQKAETLADRVLSGLAGMDGCDAFAAAESEVVAICRDQSGAWLRIMMDRVEIYPTHAIIWDVKTGEQSAAPQTLGRRIDNMNMEIQAALYVHVLGLLFPKLQGRIRFRWIFVENEFPHGLSVAEVDNVGMGIGSRKVAAAIHRWNQCLKTGNWPGYPTDIVRAEFPEWASKRWAEREELDPQLRGVPNFDLANSPWRPLDYGDAA</sequence>
<dbReference type="AlphaFoldDB" id="A0A512JJ28"/>
<dbReference type="RefSeq" id="WP_238257525.1">
    <property type="nucleotide sequence ID" value="NZ_BJZV01000007.1"/>
</dbReference>
<evidence type="ECO:0000259" key="1">
    <source>
        <dbReference type="Pfam" id="PF12684"/>
    </source>
</evidence>
<dbReference type="EMBL" id="BJZV01000007">
    <property type="protein sequence ID" value="GEP09872.1"/>
    <property type="molecule type" value="Genomic_DNA"/>
</dbReference>
<organism evidence="2 3">
    <name type="scientific">Methylobacterium gnaphalii</name>
    <dbReference type="NCBI Taxonomy" id="1010610"/>
    <lineage>
        <taxon>Bacteria</taxon>
        <taxon>Pseudomonadati</taxon>
        <taxon>Pseudomonadota</taxon>
        <taxon>Alphaproteobacteria</taxon>
        <taxon>Hyphomicrobiales</taxon>
        <taxon>Methylobacteriaceae</taxon>
        <taxon>Methylobacterium</taxon>
    </lineage>
</organism>
<feature type="domain" description="Putative exodeoxyribonuclease 8 PDDEXK-like" evidence="1">
    <location>
        <begin position="53"/>
        <end position="278"/>
    </location>
</feature>
<dbReference type="InterPro" id="IPR011604">
    <property type="entry name" value="PDDEXK-like_dom_sf"/>
</dbReference>
<name>A0A512JJ28_9HYPH</name>
<dbReference type="Pfam" id="PF12684">
    <property type="entry name" value="DUF3799"/>
    <property type="match status" value="1"/>
</dbReference>
<evidence type="ECO:0000313" key="2">
    <source>
        <dbReference type="EMBL" id="GEP09872.1"/>
    </source>
</evidence>
<dbReference type="Gene3D" id="3.90.320.10">
    <property type="match status" value="1"/>
</dbReference>
<dbReference type="InterPro" id="IPR024432">
    <property type="entry name" value="Put_RecE_PDDEXK-like_dom"/>
</dbReference>
<evidence type="ECO:0000313" key="3">
    <source>
        <dbReference type="Proteomes" id="UP000321750"/>
    </source>
</evidence>
<reference evidence="2 3" key="1">
    <citation type="submission" date="2019-07" db="EMBL/GenBank/DDBJ databases">
        <title>Whole genome shotgun sequence of Methylobacterium gnaphalii NBRC 107716.</title>
        <authorList>
            <person name="Hosoyama A."/>
            <person name="Uohara A."/>
            <person name="Ohji S."/>
            <person name="Ichikawa N."/>
        </authorList>
    </citation>
    <scope>NUCLEOTIDE SEQUENCE [LARGE SCALE GENOMIC DNA]</scope>
    <source>
        <strain evidence="2 3">NBRC 107716</strain>
    </source>
</reference>